<evidence type="ECO:0000313" key="8">
    <source>
        <dbReference type="Proteomes" id="UP000214596"/>
    </source>
</evidence>
<dbReference type="Gene3D" id="3.40.50.720">
    <property type="entry name" value="NAD(P)-binding Rossmann-like Domain"/>
    <property type="match status" value="1"/>
</dbReference>
<dbReference type="InterPro" id="IPR013328">
    <property type="entry name" value="6PGD_dom2"/>
</dbReference>
<feature type="domain" description="6-phosphogluconate dehydrogenase NADP-binding" evidence="6">
    <location>
        <begin position="1"/>
        <end position="100"/>
    </location>
</feature>
<dbReference type="SUPFAM" id="SSF51735">
    <property type="entry name" value="NAD(P)-binding Rossmann-fold domains"/>
    <property type="match status" value="1"/>
</dbReference>
<feature type="domain" description="6-phosphogluconate dehydrogenase C-terminal" evidence="5">
    <location>
        <begin position="106"/>
        <end position="124"/>
    </location>
</feature>
<evidence type="ECO:0000256" key="4">
    <source>
        <dbReference type="ARBA" id="ARBA00023064"/>
    </source>
</evidence>
<name>A0A227J6E6_VIBPH</name>
<comment type="similarity">
    <text evidence="2">Belongs to the 6-phosphogluconate dehydrogenase family.</text>
</comment>
<evidence type="ECO:0000259" key="5">
    <source>
        <dbReference type="Pfam" id="PF00393"/>
    </source>
</evidence>
<dbReference type="UniPathway" id="UPA00115"/>
<evidence type="ECO:0000256" key="2">
    <source>
        <dbReference type="ARBA" id="ARBA00008419"/>
    </source>
</evidence>
<dbReference type="STRING" id="670.ACZ92_16875"/>
<dbReference type="GO" id="GO:0019521">
    <property type="term" value="P:D-gluconate metabolic process"/>
    <property type="evidence" value="ECO:0007669"/>
    <property type="project" value="UniProtKB-KW"/>
</dbReference>
<dbReference type="EC" id="1.1.1.44" evidence="7"/>
<dbReference type="Pfam" id="PF03446">
    <property type="entry name" value="NAD_binding_2"/>
    <property type="match status" value="1"/>
</dbReference>
<dbReference type="InterPro" id="IPR006183">
    <property type="entry name" value="Pgluconate_DH"/>
</dbReference>
<evidence type="ECO:0000256" key="3">
    <source>
        <dbReference type="ARBA" id="ARBA00023002"/>
    </source>
</evidence>
<dbReference type="Pfam" id="PF00393">
    <property type="entry name" value="6PGD"/>
    <property type="match status" value="1"/>
</dbReference>
<gene>
    <name evidence="7" type="ORF">CA163_22060</name>
</gene>
<dbReference type="GO" id="GO:0006098">
    <property type="term" value="P:pentose-phosphate shunt"/>
    <property type="evidence" value="ECO:0007669"/>
    <property type="project" value="UniProtKB-UniPathway"/>
</dbReference>
<organism evidence="7 8">
    <name type="scientific">Vibrio parahaemolyticus</name>
    <dbReference type="NCBI Taxonomy" id="670"/>
    <lineage>
        <taxon>Bacteria</taxon>
        <taxon>Pseudomonadati</taxon>
        <taxon>Pseudomonadota</taxon>
        <taxon>Gammaproteobacteria</taxon>
        <taxon>Vibrionales</taxon>
        <taxon>Vibrionaceae</taxon>
        <taxon>Vibrio</taxon>
    </lineage>
</organism>
<dbReference type="PRINTS" id="PR00076">
    <property type="entry name" value="6PGDHDRGNASE"/>
</dbReference>
<comment type="caution">
    <text evidence="7">The sequence shown here is derived from an EMBL/GenBank/DDBJ whole genome shotgun (WGS) entry which is preliminary data.</text>
</comment>
<feature type="non-terminal residue" evidence="7">
    <location>
        <position position="1"/>
    </location>
</feature>
<dbReference type="Gene3D" id="1.10.1040.10">
    <property type="entry name" value="N-(1-d-carboxylethyl)-l-norvaline Dehydrogenase, domain 2"/>
    <property type="match status" value="1"/>
</dbReference>
<dbReference type="InterPro" id="IPR036291">
    <property type="entry name" value="NAD(P)-bd_dom_sf"/>
</dbReference>
<evidence type="ECO:0000256" key="1">
    <source>
        <dbReference type="ARBA" id="ARBA00004959"/>
    </source>
</evidence>
<protein>
    <submittedName>
        <fullName evidence="7">Phosphogluconate dehydrogenase (NADP(+)-dependent, decarboxylating)</fullName>
        <ecNumber evidence="7">1.1.1.44</ecNumber>
    </submittedName>
</protein>
<keyword evidence="3 7" id="KW-0560">Oxidoreductase</keyword>
<dbReference type="InterPro" id="IPR006115">
    <property type="entry name" value="6PGDH_NADP-bd"/>
</dbReference>
<dbReference type="GO" id="GO:0050661">
    <property type="term" value="F:NADP binding"/>
    <property type="evidence" value="ECO:0007669"/>
    <property type="project" value="InterPro"/>
</dbReference>
<sequence>VRAGDVVDKFIDALVPLLDKGDIIIDGGNTNYPDTNRRVAALREKGIHFIGTGVSGGEEGARFGPSIMPGGAPEAWEAVKPIFQGISAKTDAGEPCCDWVGNDGAGHFVKMVHNGIEYGDMQLIT</sequence>
<keyword evidence="4" id="KW-0311">Gluconate utilization</keyword>
<dbReference type="AlphaFoldDB" id="A0A227J6E6"/>
<dbReference type="PANTHER" id="PTHR11811">
    <property type="entry name" value="6-PHOSPHOGLUCONATE DEHYDROGENASE"/>
    <property type="match status" value="1"/>
</dbReference>
<dbReference type="InterPro" id="IPR008927">
    <property type="entry name" value="6-PGluconate_DH-like_C_sf"/>
</dbReference>
<evidence type="ECO:0000259" key="6">
    <source>
        <dbReference type="Pfam" id="PF03446"/>
    </source>
</evidence>
<comment type="pathway">
    <text evidence="1">Carbohydrate degradation; pentose phosphate pathway.</text>
</comment>
<dbReference type="EMBL" id="NIXT01001975">
    <property type="protein sequence ID" value="OXE30683.1"/>
    <property type="molecule type" value="Genomic_DNA"/>
</dbReference>
<dbReference type="GO" id="GO:0004616">
    <property type="term" value="F:phosphogluconate dehydrogenase (decarboxylating) activity"/>
    <property type="evidence" value="ECO:0007669"/>
    <property type="project" value="UniProtKB-EC"/>
</dbReference>
<dbReference type="InterPro" id="IPR006114">
    <property type="entry name" value="6PGDH_C"/>
</dbReference>
<evidence type="ECO:0000313" key="7">
    <source>
        <dbReference type="EMBL" id="OXE30683.1"/>
    </source>
</evidence>
<reference evidence="7 8" key="1">
    <citation type="journal article" date="2017" name="Appl. Environ. Microbiol.">
        <title>Parallel evolution of two clades of a major Atlantic endemic Vibrio parahaemolyticus pathogen lineage by independent acquisition of related pathogenicity islands.</title>
        <authorList>
            <person name="Xu F."/>
            <person name="Gonzalez-Escalona N."/>
            <person name="Drees K.P."/>
            <person name="Sebra R.P."/>
            <person name="Cooper V.S."/>
            <person name="Jones S.H."/>
            <person name="Whistler C.A."/>
        </authorList>
    </citation>
    <scope>NUCLEOTIDE SEQUENCE [LARGE SCALE GENOMIC DNA]</scope>
    <source>
        <strain evidence="7 8">MAVP-3</strain>
    </source>
</reference>
<proteinExistence type="inferred from homology"/>
<feature type="non-terminal residue" evidence="7">
    <location>
        <position position="125"/>
    </location>
</feature>
<accession>A0A227J6E6</accession>
<dbReference type="SUPFAM" id="SSF48179">
    <property type="entry name" value="6-phosphogluconate dehydrogenase C-terminal domain-like"/>
    <property type="match status" value="1"/>
</dbReference>
<dbReference type="Proteomes" id="UP000214596">
    <property type="component" value="Unassembled WGS sequence"/>
</dbReference>